<reference evidence="2" key="1">
    <citation type="submission" date="2023-01" db="EMBL/GenBank/DDBJ databases">
        <title>The diversity of Class Acidimicrobiia in South China Sea sediment environments and the proposal of Iamia marina sp. nov., a novel species of the genus Iamia.</title>
        <authorList>
            <person name="He Y."/>
            <person name="Tian X."/>
        </authorList>
    </citation>
    <scope>NUCLEOTIDE SEQUENCE</scope>
    <source>
        <strain evidence="2">DSM 19957</strain>
    </source>
</reference>
<name>A0AAF0BRJ4_9ACTN</name>
<dbReference type="InterPro" id="IPR000836">
    <property type="entry name" value="PRTase_dom"/>
</dbReference>
<dbReference type="GO" id="GO:0016757">
    <property type="term" value="F:glycosyltransferase activity"/>
    <property type="evidence" value="ECO:0007669"/>
    <property type="project" value="UniProtKB-KW"/>
</dbReference>
<evidence type="ECO:0000259" key="1">
    <source>
        <dbReference type="Pfam" id="PF00156"/>
    </source>
</evidence>
<keyword evidence="2" id="KW-0328">Glycosyltransferase</keyword>
<accession>A0AAF0BRJ4</accession>
<dbReference type="Pfam" id="PF00156">
    <property type="entry name" value="Pribosyltran"/>
    <property type="match status" value="1"/>
</dbReference>
<sequence length="215" mass="21906">MSYRDRADAGARLGEVVRQRAPEDPLVLGLPRGGVPVAAQVAAALGCPLDVVVARKVGAPGQPELGIGAVAEGGGEVLDAASVRALGVSDAALTTATAAAREELGRRVATYRGGRPRPPLDDHVVVLVDDGLATGVTAEAAVRGLRALGADRIVLAVPVGAPEAVARLGAVADEVVCPLAPERFRAVGQWYDRFGQTGDAEVLRLLGRTPPHDGG</sequence>
<keyword evidence="2" id="KW-0808">Transferase</keyword>
<dbReference type="Gene3D" id="3.30.1310.20">
    <property type="entry name" value="PRTase-like"/>
    <property type="match status" value="1"/>
</dbReference>
<evidence type="ECO:0000313" key="3">
    <source>
        <dbReference type="Proteomes" id="UP001216390"/>
    </source>
</evidence>
<dbReference type="Gene3D" id="3.40.50.2020">
    <property type="match status" value="1"/>
</dbReference>
<dbReference type="EMBL" id="CP116942">
    <property type="protein sequence ID" value="WCO66786.1"/>
    <property type="molecule type" value="Genomic_DNA"/>
</dbReference>
<feature type="domain" description="Phosphoribosyltransferase" evidence="1">
    <location>
        <begin position="23"/>
        <end position="170"/>
    </location>
</feature>
<evidence type="ECO:0000313" key="2">
    <source>
        <dbReference type="EMBL" id="WCO66786.1"/>
    </source>
</evidence>
<gene>
    <name evidence="2" type="ORF">PO878_20040</name>
</gene>
<proteinExistence type="predicted"/>
<protein>
    <submittedName>
        <fullName evidence="2">Phosphoribosyltransferase family protein</fullName>
    </submittedName>
</protein>
<dbReference type="SUPFAM" id="SSF53271">
    <property type="entry name" value="PRTase-like"/>
    <property type="match status" value="1"/>
</dbReference>
<dbReference type="Proteomes" id="UP001216390">
    <property type="component" value="Chromosome"/>
</dbReference>
<organism evidence="2 3">
    <name type="scientific">Iamia majanohamensis</name>
    <dbReference type="NCBI Taxonomy" id="467976"/>
    <lineage>
        <taxon>Bacteria</taxon>
        <taxon>Bacillati</taxon>
        <taxon>Actinomycetota</taxon>
        <taxon>Acidimicrobiia</taxon>
        <taxon>Acidimicrobiales</taxon>
        <taxon>Iamiaceae</taxon>
        <taxon>Iamia</taxon>
    </lineage>
</organism>
<dbReference type="InterPro" id="IPR029057">
    <property type="entry name" value="PRTase-like"/>
</dbReference>
<keyword evidence="3" id="KW-1185">Reference proteome</keyword>
<dbReference type="AlphaFoldDB" id="A0AAF0BRJ4"/>
<dbReference type="KEGG" id="ima:PO878_20040"/>
<dbReference type="CDD" id="cd06223">
    <property type="entry name" value="PRTases_typeI"/>
    <property type="match status" value="1"/>
</dbReference>
<dbReference type="RefSeq" id="WP_272736308.1">
    <property type="nucleotide sequence ID" value="NZ_CP116942.1"/>
</dbReference>